<dbReference type="Proteomes" id="UP000332933">
    <property type="component" value="Unassembled WGS sequence"/>
</dbReference>
<reference evidence="2 3" key="1">
    <citation type="submission" date="2019-03" db="EMBL/GenBank/DDBJ databases">
        <authorList>
            <person name="Gaulin E."/>
            <person name="Dumas B."/>
        </authorList>
    </citation>
    <scope>NUCLEOTIDE SEQUENCE [LARGE SCALE GENOMIC DNA]</scope>
    <source>
        <strain evidence="2">CBS 568.67</strain>
    </source>
</reference>
<dbReference type="AlphaFoldDB" id="A0A485KBS0"/>
<dbReference type="PANTHER" id="PTHR32440:SF0">
    <property type="entry name" value="PHOSPHATASE DCR2-RELATED"/>
    <property type="match status" value="1"/>
</dbReference>
<dbReference type="GO" id="GO:0005737">
    <property type="term" value="C:cytoplasm"/>
    <property type="evidence" value="ECO:0007669"/>
    <property type="project" value="TreeGrafter"/>
</dbReference>
<organism evidence="2 3">
    <name type="scientific">Aphanomyces stellatus</name>
    <dbReference type="NCBI Taxonomy" id="120398"/>
    <lineage>
        <taxon>Eukaryota</taxon>
        <taxon>Sar</taxon>
        <taxon>Stramenopiles</taxon>
        <taxon>Oomycota</taxon>
        <taxon>Saprolegniomycetes</taxon>
        <taxon>Saprolegniales</taxon>
        <taxon>Verrucalvaceae</taxon>
        <taxon>Aphanomyces</taxon>
    </lineage>
</organism>
<dbReference type="EMBL" id="VJMH01000275">
    <property type="protein sequence ID" value="KAF0717254.1"/>
    <property type="molecule type" value="Genomic_DNA"/>
</dbReference>
<dbReference type="SUPFAM" id="SSF56300">
    <property type="entry name" value="Metallo-dependent phosphatases"/>
    <property type="match status" value="1"/>
</dbReference>
<dbReference type="EMBL" id="CAADRA010000275">
    <property type="protein sequence ID" value="VFT79606.1"/>
    <property type="molecule type" value="Genomic_DNA"/>
</dbReference>
<evidence type="ECO:0000313" key="3">
    <source>
        <dbReference type="Proteomes" id="UP000332933"/>
    </source>
</evidence>
<evidence type="ECO:0000313" key="2">
    <source>
        <dbReference type="EMBL" id="VFT79606.1"/>
    </source>
</evidence>
<dbReference type="InterPro" id="IPR029052">
    <property type="entry name" value="Metallo-depent_PP-like"/>
</dbReference>
<accession>A0A485KBS0</accession>
<dbReference type="OrthoDB" id="783096at2759"/>
<keyword evidence="3" id="KW-1185">Reference proteome</keyword>
<proteinExistence type="predicted"/>
<sequence length="367" mass="40623">MYSFHNFLCSVTESVIEENNLNVTGSVVVAVSSVEKAAVANEAVDLKLASTIAAKPSVKASANGSLSFKEKKWFCFEKYMTEMMGGEFAGNDGKRHQSRDTNVRGKENRFNLITRVNHKVGLDVVEQIRATIFGNHDENYVPDVMSDKVSMIKHIMTLPNSYSQAGPANIGGVGNCELSFKAPNGKGFLGDANTDVLRMYFMDTGKKGAVTPTQNDYTKLLATTHANQNVSALMFFRIPIPEYKEFSTTNLEAVQGMAGEGISGKVQSGVFQTMVEMGDVVASFCCHDHLNDFCFQKKYSKISLCYGGGIGFFWGRIWQSRPYTIGSRDRVAAHTVQARNHQDVAYKVNQDNSNRPMYTILDRAWSN</sequence>
<evidence type="ECO:0000313" key="1">
    <source>
        <dbReference type="EMBL" id="KAF0717254.1"/>
    </source>
</evidence>
<reference evidence="1" key="2">
    <citation type="submission" date="2019-06" db="EMBL/GenBank/DDBJ databases">
        <title>Genomics analysis of Aphanomyces spp. identifies a new class of oomycete effector associated with host adaptation.</title>
        <authorList>
            <person name="Gaulin E."/>
        </authorList>
    </citation>
    <scope>NUCLEOTIDE SEQUENCE</scope>
    <source>
        <strain evidence="1">CBS 578.67</strain>
    </source>
</reference>
<dbReference type="PANTHER" id="PTHR32440">
    <property type="entry name" value="PHOSPHATASE DCR2-RELATED-RELATED"/>
    <property type="match status" value="1"/>
</dbReference>
<protein>
    <submittedName>
        <fullName evidence="2">Aste57867_2405 protein</fullName>
    </submittedName>
</protein>
<dbReference type="GO" id="GO:0016788">
    <property type="term" value="F:hydrolase activity, acting on ester bonds"/>
    <property type="evidence" value="ECO:0007669"/>
    <property type="project" value="TreeGrafter"/>
</dbReference>
<gene>
    <name evidence="2" type="primary">Aste57867_2405</name>
    <name evidence="1" type="ORF">As57867_002399</name>
    <name evidence="2" type="ORF">ASTE57867_2405</name>
</gene>
<name>A0A485KBS0_9STRA</name>